<evidence type="ECO:0000256" key="14">
    <source>
        <dbReference type="PIRSR" id="PIRSR602401-1"/>
    </source>
</evidence>
<name>A0A182XWK3_ANOST</name>
<keyword evidence="10" id="KW-0560">Oxidoreductase</keyword>
<evidence type="ECO:0000256" key="11">
    <source>
        <dbReference type="ARBA" id="ARBA00023004"/>
    </source>
</evidence>
<evidence type="ECO:0000256" key="2">
    <source>
        <dbReference type="ARBA" id="ARBA00003690"/>
    </source>
</evidence>
<dbReference type="VEuPathDB" id="VectorBase:ASTEI00589"/>
<dbReference type="VEuPathDB" id="VectorBase:ASTE004509"/>
<dbReference type="STRING" id="30069.A0A182XWK3"/>
<organism evidence="15 16">
    <name type="scientific">Anopheles stephensi</name>
    <name type="common">Indo-Pakistan malaria mosquito</name>
    <dbReference type="NCBI Taxonomy" id="30069"/>
    <lineage>
        <taxon>Eukaryota</taxon>
        <taxon>Metazoa</taxon>
        <taxon>Ecdysozoa</taxon>
        <taxon>Arthropoda</taxon>
        <taxon>Hexapoda</taxon>
        <taxon>Insecta</taxon>
        <taxon>Pterygota</taxon>
        <taxon>Neoptera</taxon>
        <taxon>Endopterygota</taxon>
        <taxon>Diptera</taxon>
        <taxon>Nematocera</taxon>
        <taxon>Culicoidea</taxon>
        <taxon>Culicidae</taxon>
        <taxon>Anophelinae</taxon>
        <taxon>Anopheles</taxon>
    </lineage>
</organism>
<dbReference type="GO" id="GO:0005789">
    <property type="term" value="C:endoplasmic reticulum membrane"/>
    <property type="evidence" value="ECO:0007669"/>
    <property type="project" value="UniProtKB-SubCell"/>
</dbReference>
<keyword evidence="6 14" id="KW-0349">Heme</keyword>
<reference evidence="16" key="1">
    <citation type="journal article" date="2014" name="Genome Biol.">
        <title>Genome analysis of a major urban malaria vector mosquito, Anopheles stephensi.</title>
        <authorList>
            <person name="Jiang X."/>
            <person name="Peery A."/>
            <person name="Hall A.B."/>
            <person name="Sharma A."/>
            <person name="Chen X.G."/>
            <person name="Waterhouse R.M."/>
            <person name="Komissarov A."/>
            <person name="Riehle M.M."/>
            <person name="Shouche Y."/>
            <person name="Sharakhova M.V."/>
            <person name="Lawson D."/>
            <person name="Pakpour N."/>
            <person name="Arensburger P."/>
            <person name="Davidson V.L."/>
            <person name="Eiglmeier K."/>
            <person name="Emrich S."/>
            <person name="George P."/>
            <person name="Kennedy R.C."/>
            <person name="Mane S.P."/>
            <person name="Maslen G."/>
            <person name="Oringanje C."/>
            <person name="Qi Y."/>
            <person name="Settlage R."/>
            <person name="Tojo M."/>
            <person name="Tubio J.M."/>
            <person name="Unger M.F."/>
            <person name="Wang B."/>
            <person name="Vernick K.D."/>
            <person name="Ribeiro J.M."/>
            <person name="James A.A."/>
            <person name="Michel K."/>
            <person name="Riehle M.A."/>
            <person name="Luckhart S."/>
            <person name="Sharakhov I.V."/>
            <person name="Tu Z."/>
        </authorList>
    </citation>
    <scope>NUCLEOTIDE SEQUENCE [LARGE SCALE GENOMIC DNA]</scope>
    <source>
        <strain evidence="16">Indian</strain>
    </source>
</reference>
<evidence type="ECO:0000256" key="7">
    <source>
        <dbReference type="ARBA" id="ARBA00022723"/>
    </source>
</evidence>
<keyword evidence="16" id="KW-1185">Reference proteome</keyword>
<dbReference type="FunFam" id="1.10.630.10:FF:000035">
    <property type="entry name" value="CYtochrome P450 family"/>
    <property type="match status" value="2"/>
</dbReference>
<dbReference type="InterPro" id="IPR017972">
    <property type="entry name" value="Cyt_P450_CS"/>
</dbReference>
<dbReference type="GO" id="GO:0016705">
    <property type="term" value="F:oxidoreductase activity, acting on paired donors, with incorporation or reduction of molecular oxygen"/>
    <property type="evidence" value="ECO:0007669"/>
    <property type="project" value="InterPro"/>
</dbReference>
<comment type="function">
    <text evidence="2">May be involved in the metabolism of insect hormones and in the breakdown of synthetic insecticides.</text>
</comment>
<evidence type="ECO:0000256" key="1">
    <source>
        <dbReference type="ARBA" id="ARBA00001971"/>
    </source>
</evidence>
<keyword evidence="11 14" id="KW-0408">Iron</keyword>
<dbReference type="OMA" id="EWICKLA"/>
<evidence type="ECO:0000313" key="15">
    <source>
        <dbReference type="EnsemblMetazoa" id="ASTEI00589-PA"/>
    </source>
</evidence>
<dbReference type="SUPFAM" id="SSF48264">
    <property type="entry name" value="Cytochrome P450"/>
    <property type="match status" value="2"/>
</dbReference>
<comment type="cofactor">
    <cofactor evidence="1 14">
        <name>heme</name>
        <dbReference type="ChEBI" id="CHEBI:30413"/>
    </cofactor>
</comment>
<evidence type="ECO:0000256" key="6">
    <source>
        <dbReference type="ARBA" id="ARBA00022617"/>
    </source>
</evidence>
<dbReference type="GO" id="GO:0005506">
    <property type="term" value="F:iron ion binding"/>
    <property type="evidence" value="ECO:0007669"/>
    <property type="project" value="InterPro"/>
</dbReference>
<dbReference type="VEuPathDB" id="VectorBase:ASTEI20_044933"/>
<dbReference type="VEuPathDB" id="VectorBase:ASTEI20_042761"/>
<dbReference type="PANTHER" id="PTHR24291">
    <property type="entry name" value="CYTOCHROME P450 FAMILY 4"/>
    <property type="match status" value="1"/>
</dbReference>
<dbReference type="InterPro" id="IPR050196">
    <property type="entry name" value="Cytochrome_P450_Monoox"/>
</dbReference>
<evidence type="ECO:0000256" key="5">
    <source>
        <dbReference type="ARBA" id="ARBA00010617"/>
    </source>
</evidence>
<dbReference type="GO" id="GO:0004497">
    <property type="term" value="F:monooxygenase activity"/>
    <property type="evidence" value="ECO:0007669"/>
    <property type="project" value="UniProtKB-KW"/>
</dbReference>
<protein>
    <submittedName>
        <fullName evidence="15">Uncharacterized protein</fullName>
    </submittedName>
</protein>
<evidence type="ECO:0000256" key="8">
    <source>
        <dbReference type="ARBA" id="ARBA00022824"/>
    </source>
</evidence>
<dbReference type="EnsemblMetazoa" id="ASTEI00589-RA">
    <property type="protein sequence ID" value="ASTEI00589-PA"/>
    <property type="gene ID" value="ASTEI00589"/>
</dbReference>
<accession>A0A182XWK3</accession>
<dbReference type="AlphaFoldDB" id="A0A182XWK3"/>
<evidence type="ECO:0000256" key="13">
    <source>
        <dbReference type="ARBA" id="ARBA00023136"/>
    </source>
</evidence>
<proteinExistence type="inferred from homology"/>
<dbReference type="PANTHER" id="PTHR24291:SF189">
    <property type="entry name" value="CYTOCHROME P450 4C3-RELATED"/>
    <property type="match status" value="1"/>
</dbReference>
<dbReference type="PRINTS" id="PR00463">
    <property type="entry name" value="EP450I"/>
</dbReference>
<evidence type="ECO:0000313" key="16">
    <source>
        <dbReference type="Proteomes" id="UP000076408"/>
    </source>
</evidence>
<dbReference type="PRINTS" id="PR00385">
    <property type="entry name" value="P450"/>
</dbReference>
<keyword evidence="9" id="KW-0492">Microsome</keyword>
<dbReference type="Proteomes" id="UP000076408">
    <property type="component" value="Unassembled WGS sequence"/>
</dbReference>
<dbReference type="InterPro" id="IPR002401">
    <property type="entry name" value="Cyt_P450_E_grp-I"/>
</dbReference>
<evidence type="ECO:0000256" key="10">
    <source>
        <dbReference type="ARBA" id="ARBA00023002"/>
    </source>
</evidence>
<keyword evidence="12" id="KW-0503">Monooxygenase</keyword>
<comment type="subcellular location">
    <subcellularLocation>
        <location evidence="4">Endoplasmic reticulum membrane</location>
        <topology evidence="4">Peripheral membrane protein</topology>
    </subcellularLocation>
    <subcellularLocation>
        <location evidence="3">Microsome membrane</location>
        <topology evidence="3">Peripheral membrane protein</topology>
    </subcellularLocation>
</comment>
<dbReference type="CDD" id="cd11057">
    <property type="entry name" value="CYP313-like"/>
    <property type="match status" value="2"/>
</dbReference>
<keyword evidence="8" id="KW-0256">Endoplasmic reticulum</keyword>
<dbReference type="InterPro" id="IPR036396">
    <property type="entry name" value="Cyt_P450_sf"/>
</dbReference>
<dbReference type="Gene3D" id="1.10.630.10">
    <property type="entry name" value="Cytochrome P450"/>
    <property type="match status" value="2"/>
</dbReference>
<evidence type="ECO:0000256" key="3">
    <source>
        <dbReference type="ARBA" id="ARBA00004174"/>
    </source>
</evidence>
<dbReference type="GO" id="GO:0020037">
    <property type="term" value="F:heme binding"/>
    <property type="evidence" value="ECO:0007669"/>
    <property type="project" value="InterPro"/>
</dbReference>
<keyword evidence="7 14" id="KW-0479">Metal-binding</keyword>
<sequence length="982" mass="112138">MPVQLMLVYITVCLALTIWLCLRWKRRKLYAAAATMDGPPCLPFLGHAYLIFGKRTGEYIIQVFDRYAPKYKSPIAIWMGPKLIVAFKDNPDYFQTVMNSPHLLNKMDQYNFFRAENGLLTAPENVWKTERKLLNRSFSPLMLSSFVDKFNEKDFTLVENLRKFVGKGEVNVQIYIAKCTIDALFGNAFGKDLNTQGHDGADEYLRCLDTFLSLVFKRVLHVERYLEGIYRLTTDYQIETNCVNIIRNMSLDLMKEVKENSKDSRSVTEQEAAYEGKPALNFADSLSKLAKHNPSLTEDHIKDHIDTMIMAGHDTTATTISNMLLMLAMHPEVQELVYQEVMSVCPDSSSPVTTEEANSLVYTEMVCKETMRLFPVAPVIDKHTIPAGCCVALGIYQIHRDPSIWGPEADKFNPDHFLPERVAERHPYAYLPFSGGPRNCIGIRYAWLSMKIMIAHLVRNYRFKTSLKMEDLVLKFAILLLLYIIAALALATLVCVRWKRRKLYAAAATMDGPPCLPLVGHVYLIFGKRSGEDILQVLDRYAPRYKSPIGIWMGPQLIVGIKDNPDYFQTVMNSPHMLNKMDQYNFFRIINGLFAAPDHAWKSERKLLNRSFSPMMLSSFVDTFNDKDFIMVENLRKFVGNGEIDLHLYIAKCTIDSIFGTAFGKDLNTQGHDGADEYLHCLDTFFSLVFKRMLHVERYPEKIYRLTKDYESESHCVNIIRSMSLDLMKELKEKSKQTKATSKEEAFGSKPALNFAENLFELAEHNPSLTDDHIKDHVDTMIVAGHDTTATTMSNLLLMLAMHPEVQEMVYQEVMSVCPDKTKPVTMEDANNLVYTEMVCKETMRLFPVGPLIGRKCVADVKLDDKHTIPAGCCVALGIYQIHRDPSIWGPESDKFNPDHFLPEKVAERHPYAYLPFSGGPRNCIGIRYAWLSMKILIAHLVRNYRFKTSLKMEDLAIKFAIILRITNGCLVSIEDRSCSPV</sequence>
<keyword evidence="13" id="KW-0472">Membrane</keyword>
<dbReference type="InterPro" id="IPR001128">
    <property type="entry name" value="Cyt_P450"/>
</dbReference>
<dbReference type="Pfam" id="PF00067">
    <property type="entry name" value="p450"/>
    <property type="match status" value="2"/>
</dbReference>
<evidence type="ECO:0000256" key="9">
    <source>
        <dbReference type="ARBA" id="ARBA00022848"/>
    </source>
</evidence>
<dbReference type="PROSITE" id="PS00086">
    <property type="entry name" value="CYTOCHROME_P450"/>
    <property type="match status" value="2"/>
</dbReference>
<feature type="binding site" description="axial binding residue" evidence="14">
    <location>
        <position position="924"/>
    </location>
    <ligand>
        <name>heme</name>
        <dbReference type="ChEBI" id="CHEBI:30413"/>
    </ligand>
    <ligandPart>
        <name>Fe</name>
        <dbReference type="ChEBI" id="CHEBI:18248"/>
    </ligandPart>
</feature>
<evidence type="ECO:0000256" key="12">
    <source>
        <dbReference type="ARBA" id="ARBA00023033"/>
    </source>
</evidence>
<evidence type="ECO:0000256" key="4">
    <source>
        <dbReference type="ARBA" id="ARBA00004406"/>
    </source>
</evidence>
<reference evidence="15" key="2">
    <citation type="submission" date="2020-05" db="UniProtKB">
        <authorList>
            <consortium name="EnsemblMetazoa"/>
        </authorList>
    </citation>
    <scope>IDENTIFICATION</scope>
    <source>
        <strain evidence="15">Indian</strain>
    </source>
</reference>
<dbReference type="VEuPathDB" id="VectorBase:ASTE004507"/>
<comment type="similarity">
    <text evidence="5">Belongs to the cytochrome P450 family.</text>
</comment>